<dbReference type="AlphaFoldDB" id="A0A366IRB7"/>
<feature type="transmembrane region" description="Helical" evidence="9">
    <location>
        <begin position="355"/>
        <end position="376"/>
    </location>
</feature>
<sequence length="415" mass="42709">MELDAANVWMMVAAGLVLLMTPGVAFFYGGMTRITSSINMMMMVFSAMAVAGLVWVLYGYGLSSGDSIAGVFGSPAAQIGLAEAVAESPETLIAIGYSATFAMIAISLIAGAVADRARFSTWLVFSALWVTIVYCPLAFMVWGGGLLGEGGAIAELLGPAIDFAGGTVVHINAGVSALVLVVVMGRRARFSTPHRPHNIPVTVIGTALLWFGWFGFNGGAAANVEQAGLIWINTLVAPAAGMLTWIVVEWMRAHRPSSIGCVSGAIAGLVAITPACADVEPVAAIAIGIAAGAGAVLAVAVKNRLRYDDALDVVGVHLVAGVIGTVLIGVFAVPSDSSAGGLLHGGGAGLLVSQIVATLVALVYAGALTWVIAVVLRATMGLRIDHRQEMRGIDAFEHAEQAYSFETTGTARSPR</sequence>
<dbReference type="InterPro" id="IPR024041">
    <property type="entry name" value="NH4_transpt_AmtB-like_dom"/>
</dbReference>
<comment type="similarity">
    <text evidence="2 9">Belongs to the ammonia transporter channel (TC 1.A.11.2) family.</text>
</comment>
<accession>A0A366IRB7</accession>
<gene>
    <name evidence="11" type="ORF">DFO65_101382</name>
</gene>
<keyword evidence="3 9" id="KW-0813">Transport</keyword>
<feature type="transmembrane region" description="Helical" evidence="9">
    <location>
        <begin position="40"/>
        <end position="58"/>
    </location>
</feature>
<evidence type="ECO:0000256" key="6">
    <source>
        <dbReference type="ARBA" id="ARBA00023136"/>
    </source>
</evidence>
<feature type="transmembrane region" description="Helical" evidence="9">
    <location>
        <begin position="197"/>
        <end position="216"/>
    </location>
</feature>
<dbReference type="GO" id="GO:0008519">
    <property type="term" value="F:ammonium channel activity"/>
    <property type="evidence" value="ECO:0007669"/>
    <property type="project" value="InterPro"/>
</dbReference>
<feature type="transmembrane region" description="Helical" evidence="9">
    <location>
        <begin position="283"/>
        <end position="301"/>
    </location>
</feature>
<evidence type="ECO:0000256" key="3">
    <source>
        <dbReference type="ARBA" id="ARBA00022448"/>
    </source>
</evidence>
<keyword evidence="7 9" id="KW-0924">Ammonia transport</keyword>
<keyword evidence="12" id="KW-1185">Reference proteome</keyword>
<feature type="domain" description="Ammonium transporter AmtB-like" evidence="10">
    <location>
        <begin position="8"/>
        <end position="403"/>
    </location>
</feature>
<comment type="subcellular location">
    <subcellularLocation>
        <location evidence="9">Cell membrane</location>
        <topology evidence="9">Multi-pass membrane protein</topology>
    </subcellularLocation>
    <subcellularLocation>
        <location evidence="1">Membrane</location>
        <topology evidence="1">Multi-pass membrane protein</topology>
    </subcellularLocation>
</comment>
<dbReference type="PROSITE" id="PS01219">
    <property type="entry name" value="AMMONIUM_TRANSP"/>
    <property type="match status" value="1"/>
</dbReference>
<dbReference type="SUPFAM" id="SSF111352">
    <property type="entry name" value="Ammonium transporter"/>
    <property type="match status" value="1"/>
</dbReference>
<name>A0A366IRB7_9MICO</name>
<keyword evidence="5 9" id="KW-1133">Transmembrane helix</keyword>
<evidence type="ECO:0000256" key="4">
    <source>
        <dbReference type="ARBA" id="ARBA00022692"/>
    </source>
</evidence>
<dbReference type="GO" id="GO:0005886">
    <property type="term" value="C:plasma membrane"/>
    <property type="evidence" value="ECO:0007669"/>
    <property type="project" value="UniProtKB-SubCell"/>
</dbReference>
<evidence type="ECO:0000256" key="7">
    <source>
        <dbReference type="ARBA" id="ARBA00023177"/>
    </source>
</evidence>
<dbReference type="EMBL" id="QNSB01000001">
    <property type="protein sequence ID" value="RBP74657.1"/>
    <property type="molecule type" value="Genomic_DNA"/>
</dbReference>
<feature type="transmembrane region" description="Helical" evidence="9">
    <location>
        <begin position="313"/>
        <end position="335"/>
    </location>
</feature>
<reference evidence="11 12" key="1">
    <citation type="submission" date="2018-06" db="EMBL/GenBank/DDBJ databases">
        <title>Freshwater and sediment microbial communities from various areas in North America, analyzing microbe dynamics in response to fracking.</title>
        <authorList>
            <person name="Lamendella R."/>
        </authorList>
    </citation>
    <scope>NUCLEOTIDE SEQUENCE [LARGE SCALE GENOMIC DNA]</scope>
    <source>
        <strain evidence="11 12">3b_TX</strain>
    </source>
</reference>
<keyword evidence="4 9" id="KW-0812">Transmembrane</keyword>
<dbReference type="NCBIfam" id="TIGR00836">
    <property type="entry name" value="amt"/>
    <property type="match status" value="1"/>
</dbReference>
<evidence type="ECO:0000259" key="10">
    <source>
        <dbReference type="Pfam" id="PF00909"/>
    </source>
</evidence>
<proteinExistence type="inferred from homology"/>
<dbReference type="Gene3D" id="1.10.3430.10">
    <property type="entry name" value="Ammonium transporter AmtB like domains"/>
    <property type="match status" value="1"/>
</dbReference>
<feature type="transmembrane region" description="Helical" evidence="9">
    <location>
        <begin position="163"/>
        <end position="185"/>
    </location>
</feature>
<evidence type="ECO:0000313" key="12">
    <source>
        <dbReference type="Proteomes" id="UP000253509"/>
    </source>
</evidence>
<dbReference type="Proteomes" id="UP000253509">
    <property type="component" value="Unassembled WGS sequence"/>
</dbReference>
<dbReference type="InterPro" id="IPR018047">
    <property type="entry name" value="Ammonium_transpt_CS"/>
</dbReference>
<feature type="transmembrane region" description="Helical" evidence="9">
    <location>
        <begin position="228"/>
        <end position="247"/>
    </location>
</feature>
<feature type="transmembrane region" description="Helical" evidence="9">
    <location>
        <begin position="92"/>
        <end position="114"/>
    </location>
</feature>
<dbReference type="PANTHER" id="PTHR43029:SF10">
    <property type="entry name" value="AMMONIUM TRANSPORTER MEP2"/>
    <property type="match status" value="1"/>
</dbReference>
<feature type="transmembrane region" description="Helical" evidence="9">
    <location>
        <begin position="121"/>
        <end position="143"/>
    </location>
</feature>
<evidence type="ECO:0000256" key="1">
    <source>
        <dbReference type="ARBA" id="ARBA00004141"/>
    </source>
</evidence>
<evidence type="ECO:0000256" key="2">
    <source>
        <dbReference type="ARBA" id="ARBA00005887"/>
    </source>
</evidence>
<keyword evidence="6 9" id="KW-0472">Membrane</keyword>
<organism evidence="11 12">
    <name type="scientific">Brevibacterium celere</name>
    <dbReference type="NCBI Taxonomy" id="225845"/>
    <lineage>
        <taxon>Bacteria</taxon>
        <taxon>Bacillati</taxon>
        <taxon>Actinomycetota</taxon>
        <taxon>Actinomycetes</taxon>
        <taxon>Micrococcales</taxon>
        <taxon>Brevibacteriaceae</taxon>
        <taxon>Brevibacterium</taxon>
    </lineage>
</organism>
<dbReference type="PANTHER" id="PTHR43029">
    <property type="entry name" value="AMMONIUM TRANSPORTER MEP2"/>
    <property type="match status" value="1"/>
</dbReference>
<dbReference type="InterPro" id="IPR029020">
    <property type="entry name" value="Ammonium/urea_transptr"/>
</dbReference>
<evidence type="ECO:0000256" key="5">
    <source>
        <dbReference type="ARBA" id="ARBA00022989"/>
    </source>
</evidence>
<feature type="transmembrane region" description="Helical" evidence="9">
    <location>
        <begin position="259"/>
        <end position="277"/>
    </location>
</feature>
<dbReference type="Pfam" id="PF00909">
    <property type="entry name" value="Ammonium_transp"/>
    <property type="match status" value="1"/>
</dbReference>
<evidence type="ECO:0000313" key="11">
    <source>
        <dbReference type="EMBL" id="RBP74657.1"/>
    </source>
</evidence>
<dbReference type="RefSeq" id="WP_113902866.1">
    <property type="nucleotide sequence ID" value="NZ_QNSB01000001.1"/>
</dbReference>
<comment type="caution">
    <text evidence="11">The sequence shown here is derived from an EMBL/GenBank/DDBJ whole genome shotgun (WGS) entry which is preliminary data.</text>
</comment>
<dbReference type="InterPro" id="IPR001905">
    <property type="entry name" value="Ammonium_transpt"/>
</dbReference>
<evidence type="ECO:0000256" key="8">
    <source>
        <dbReference type="ARBA" id="ARBA00050025"/>
    </source>
</evidence>
<evidence type="ECO:0000256" key="9">
    <source>
        <dbReference type="RuleBase" id="RU362002"/>
    </source>
</evidence>
<feature type="transmembrane region" description="Helical" evidence="9">
    <location>
        <begin position="6"/>
        <end position="28"/>
    </location>
</feature>
<protein>
    <recommendedName>
        <fullName evidence="8 9">Ammonium transporter</fullName>
    </recommendedName>
</protein>